<evidence type="ECO:0000313" key="11">
    <source>
        <dbReference type="Proteomes" id="UP000260812"/>
    </source>
</evidence>
<dbReference type="InterPro" id="IPR000719">
    <property type="entry name" value="Prot_kinase_dom"/>
</dbReference>
<keyword evidence="3" id="KW-0808">Transferase</keyword>
<dbReference type="InterPro" id="IPR015943">
    <property type="entry name" value="WD40/YVTN_repeat-like_dom_sf"/>
</dbReference>
<evidence type="ECO:0000256" key="3">
    <source>
        <dbReference type="ARBA" id="ARBA00022679"/>
    </source>
</evidence>
<dbReference type="SUPFAM" id="SSF50998">
    <property type="entry name" value="Quinoprotein alcohol dehydrogenase-like"/>
    <property type="match status" value="1"/>
</dbReference>
<evidence type="ECO:0000256" key="7">
    <source>
        <dbReference type="PROSITE-ProRule" id="PRU10141"/>
    </source>
</evidence>
<dbReference type="GO" id="GO:0005524">
    <property type="term" value="F:ATP binding"/>
    <property type="evidence" value="ECO:0007669"/>
    <property type="project" value="UniProtKB-UniRule"/>
</dbReference>
<dbReference type="SUPFAM" id="SSF56112">
    <property type="entry name" value="Protein kinase-like (PK-like)"/>
    <property type="match status" value="1"/>
</dbReference>
<gene>
    <name evidence="10" type="ORF">DXC51_10720</name>
</gene>
<reference evidence="10" key="1">
    <citation type="submission" date="2018-08" db="EMBL/GenBank/DDBJ databases">
        <title>A genome reference for cultivated species of the human gut microbiota.</title>
        <authorList>
            <person name="Zou Y."/>
            <person name="Xue W."/>
            <person name="Luo G."/>
        </authorList>
    </citation>
    <scope>NUCLEOTIDE SEQUENCE [LARGE SCALE GENOMIC DNA]</scope>
    <source>
        <strain evidence="10">TF05-5AC</strain>
    </source>
</reference>
<sequence length="968" mass="106473">MSQIIAGIYEIQRQIGSGGGGIVYLGRHLRLEKQVVLKADRRTLDTRPEVLRREVDMLKGLSHRYIPQVYDFVQEDGVVYTVMDFIEGESFDKLLGRGLLPSQPQIIKWACQLLEALSYLHSRPPYGILHGDIKPANIMLRPDGDICLIDYNIALALGENGAVKAGFSRGYASPEHYGADENNQSRNPAVRISNRKTPQVSMTETIKAAETTQTLGKKVPETECAAGHFSSSGVSSKNGGYAVMLDVRSDIYSLGATLYHLLSGHRPAQNAKDVTPLGADVCSPEVAAIIRKAMEPAPDMRFQSAEEMINAFLQLHRSDRRVIRHRRRMAVSAVLLTMVFLIGGICCFTGLKQMEQRQAALTLAEYSADSLAVGNVTDAVNKALQAIPSGRSIFEAPVTSQAQRALTEALGVYDLSDGFKALKTIDLPSAPLKIEISPQGSCLAAVYAYEVALFDLDNQKRLVTLPIQKSALADVLFLNENEILYAGVDGVTAFDLETLSVRWTGEVAATLAVSGNRAIAAAVNTDRDCAVLYRVSDGCIIGEKDFKGRYLPAAANDIFADPGGVVFSLNEDGSMLAASFSDGGLTLFNLENPEEDLIIYEESDYIHFEGGFCGQYFAFAADKSGESIFGLVDIAESVYMNGYSSRNNLLLHADEQGIYLSDGNLLVRFDAQTLEETEMAYTENVNITAFSVDNGYVLAATEDNCFSFYDSGANLMSTESCNENCDFVVLAGNYAVVGNRNEPALRLLKLENHSAAQLLSYDARYPHDEARISQNGQTAMLFSYQGFRIYNMDGELLAEAELPDKEQIYDQQFIKNTDGSWLEVTWYDGAKRCYSAADGFLISEEAGEAPSKDLYEEFYTQQYRIASSLHGAPEVYDLESGRLVAVLEEDAYLTYVTQVENYIITEYISAAGERYGLLLNDNFEVLAYLPGLCDVKEGMLVFDYESGNLRQCRLYSLGELLALGETLK</sequence>
<organism evidence="10 11">
    <name type="scientific">Eisenbergiella massiliensis</name>
    <dbReference type="NCBI Taxonomy" id="1720294"/>
    <lineage>
        <taxon>Bacteria</taxon>
        <taxon>Bacillati</taxon>
        <taxon>Bacillota</taxon>
        <taxon>Clostridia</taxon>
        <taxon>Lachnospirales</taxon>
        <taxon>Lachnospiraceae</taxon>
        <taxon>Eisenbergiella</taxon>
    </lineage>
</organism>
<dbReference type="EC" id="2.7.11.1" evidence="2"/>
<keyword evidence="8" id="KW-1133">Transmembrane helix</keyword>
<keyword evidence="11" id="KW-1185">Reference proteome</keyword>
<keyword evidence="4 7" id="KW-0547">Nucleotide-binding</keyword>
<dbReference type="GO" id="GO:0004674">
    <property type="term" value="F:protein serine/threonine kinase activity"/>
    <property type="evidence" value="ECO:0007669"/>
    <property type="project" value="UniProtKB-EC"/>
</dbReference>
<feature type="transmembrane region" description="Helical" evidence="8">
    <location>
        <begin position="330"/>
        <end position="351"/>
    </location>
</feature>
<dbReference type="RefSeq" id="WP_117544513.1">
    <property type="nucleotide sequence ID" value="NZ_QVLV01000006.1"/>
</dbReference>
<protein>
    <recommendedName>
        <fullName evidence="2">non-specific serine/threonine protein kinase</fullName>
        <ecNumber evidence="2">2.7.11.1</ecNumber>
    </recommendedName>
</protein>
<dbReference type="PROSITE" id="PS50011">
    <property type="entry name" value="PROTEIN_KINASE_DOM"/>
    <property type="match status" value="1"/>
</dbReference>
<dbReference type="InterPro" id="IPR050660">
    <property type="entry name" value="NEK_Ser/Thr_kinase"/>
</dbReference>
<dbReference type="Proteomes" id="UP000260812">
    <property type="component" value="Unassembled WGS sequence"/>
</dbReference>
<evidence type="ECO:0000259" key="9">
    <source>
        <dbReference type="PROSITE" id="PS50011"/>
    </source>
</evidence>
<evidence type="ECO:0000313" key="10">
    <source>
        <dbReference type="EMBL" id="RGE61006.1"/>
    </source>
</evidence>
<dbReference type="AlphaFoldDB" id="A0A3E3I601"/>
<keyword evidence="5" id="KW-0418">Kinase</keyword>
<evidence type="ECO:0000256" key="2">
    <source>
        <dbReference type="ARBA" id="ARBA00012513"/>
    </source>
</evidence>
<dbReference type="GeneID" id="97987335"/>
<dbReference type="SMART" id="SM00220">
    <property type="entry name" value="S_TKc"/>
    <property type="match status" value="1"/>
</dbReference>
<feature type="binding site" evidence="7">
    <location>
        <position position="38"/>
    </location>
    <ligand>
        <name>ATP</name>
        <dbReference type="ChEBI" id="CHEBI:30616"/>
    </ligand>
</feature>
<feature type="domain" description="Protein kinase" evidence="9">
    <location>
        <begin position="9"/>
        <end position="313"/>
    </location>
</feature>
<dbReference type="InterPro" id="IPR011009">
    <property type="entry name" value="Kinase-like_dom_sf"/>
</dbReference>
<dbReference type="InterPro" id="IPR017441">
    <property type="entry name" value="Protein_kinase_ATP_BS"/>
</dbReference>
<dbReference type="Gene3D" id="3.30.200.20">
    <property type="entry name" value="Phosphorylase Kinase, domain 1"/>
    <property type="match status" value="1"/>
</dbReference>
<comment type="caution">
    <text evidence="10">The sequence shown here is derived from an EMBL/GenBank/DDBJ whole genome shotgun (WGS) entry which is preliminary data.</text>
</comment>
<evidence type="ECO:0000256" key="8">
    <source>
        <dbReference type="SAM" id="Phobius"/>
    </source>
</evidence>
<evidence type="ECO:0000256" key="5">
    <source>
        <dbReference type="ARBA" id="ARBA00022777"/>
    </source>
</evidence>
<accession>A0A3E3I601</accession>
<proteinExistence type="inferred from homology"/>
<evidence type="ECO:0000256" key="1">
    <source>
        <dbReference type="ARBA" id="ARBA00010886"/>
    </source>
</evidence>
<keyword evidence="6 7" id="KW-0067">ATP-binding</keyword>
<dbReference type="Gene3D" id="1.10.510.10">
    <property type="entry name" value="Transferase(Phosphotransferase) domain 1"/>
    <property type="match status" value="1"/>
</dbReference>
<comment type="similarity">
    <text evidence="1">Belongs to the protein kinase superfamily. NEK Ser/Thr protein kinase family. NIMA subfamily.</text>
</comment>
<dbReference type="InterPro" id="IPR011047">
    <property type="entry name" value="Quinoprotein_ADH-like_sf"/>
</dbReference>
<dbReference type="Pfam" id="PF00069">
    <property type="entry name" value="Pkinase"/>
    <property type="match status" value="1"/>
</dbReference>
<evidence type="ECO:0000256" key="6">
    <source>
        <dbReference type="ARBA" id="ARBA00022840"/>
    </source>
</evidence>
<dbReference type="CDD" id="cd14014">
    <property type="entry name" value="STKc_PknB_like"/>
    <property type="match status" value="1"/>
</dbReference>
<name>A0A3E3I601_9FIRM</name>
<dbReference type="InterPro" id="IPR008271">
    <property type="entry name" value="Ser/Thr_kinase_AS"/>
</dbReference>
<evidence type="ECO:0000256" key="4">
    <source>
        <dbReference type="ARBA" id="ARBA00022741"/>
    </source>
</evidence>
<keyword evidence="8" id="KW-0812">Transmembrane</keyword>
<dbReference type="PANTHER" id="PTHR43671">
    <property type="entry name" value="SERINE/THREONINE-PROTEIN KINASE NEK"/>
    <property type="match status" value="1"/>
</dbReference>
<keyword evidence="8" id="KW-0472">Membrane</keyword>
<dbReference type="PROSITE" id="PS00108">
    <property type="entry name" value="PROTEIN_KINASE_ST"/>
    <property type="match status" value="1"/>
</dbReference>
<dbReference type="PANTHER" id="PTHR43671:SF13">
    <property type="entry name" value="SERINE_THREONINE-PROTEIN KINASE NEK2"/>
    <property type="match status" value="1"/>
</dbReference>
<dbReference type="SUPFAM" id="SSF69322">
    <property type="entry name" value="Tricorn protease domain 2"/>
    <property type="match status" value="1"/>
</dbReference>
<dbReference type="PROSITE" id="PS00107">
    <property type="entry name" value="PROTEIN_KINASE_ATP"/>
    <property type="match status" value="1"/>
</dbReference>
<dbReference type="EMBL" id="QVLV01000006">
    <property type="protein sequence ID" value="RGE61006.1"/>
    <property type="molecule type" value="Genomic_DNA"/>
</dbReference>
<dbReference type="Gene3D" id="2.130.10.10">
    <property type="entry name" value="YVTN repeat-like/Quinoprotein amine dehydrogenase"/>
    <property type="match status" value="1"/>
</dbReference>